<comment type="caution">
    <text evidence="5">The sequence shown here is derived from an EMBL/GenBank/DDBJ whole genome shotgun (WGS) entry which is preliminary data.</text>
</comment>
<sequence>MGTCHCSRCRKVGASTFVIVSRSTLKWLNGREAVIRYAPEPPYKYGRCFCGVCGTALGEILSEDETFPIAAHALDDDPQVRNRFHEFVAEKPDWYGICDEAKQFPGHPG</sequence>
<evidence type="ECO:0000256" key="1">
    <source>
        <dbReference type="ARBA" id="ARBA00005495"/>
    </source>
</evidence>
<proteinExistence type="inferred from homology"/>
<evidence type="ECO:0000313" key="5">
    <source>
        <dbReference type="EMBL" id="PZR32571.1"/>
    </source>
</evidence>
<dbReference type="GO" id="GO:0016846">
    <property type="term" value="F:carbon-sulfur lyase activity"/>
    <property type="evidence" value="ECO:0007669"/>
    <property type="project" value="InterPro"/>
</dbReference>
<feature type="domain" description="CENP-V/GFA" evidence="4">
    <location>
        <begin position="1"/>
        <end position="93"/>
    </location>
</feature>
<evidence type="ECO:0000256" key="2">
    <source>
        <dbReference type="ARBA" id="ARBA00022723"/>
    </source>
</evidence>
<reference evidence="5 6" key="1">
    <citation type="submission" date="2017-08" db="EMBL/GenBank/DDBJ databases">
        <title>Infants hospitalized years apart are colonized by the same room-sourced microbial strains.</title>
        <authorList>
            <person name="Brooks B."/>
            <person name="Olm M.R."/>
            <person name="Firek B.A."/>
            <person name="Baker R."/>
            <person name="Thomas B.C."/>
            <person name="Morowitz M.J."/>
            <person name="Banfield J.F."/>
        </authorList>
    </citation>
    <scope>NUCLEOTIDE SEQUENCE [LARGE SCALE GENOMIC DNA]</scope>
    <source>
        <strain evidence="5">S2_003_000_R2_4</strain>
    </source>
</reference>
<dbReference type="InterPro" id="IPR006913">
    <property type="entry name" value="CENP-V/GFA"/>
</dbReference>
<name>A0A2W5X6V6_9CAUL</name>
<comment type="similarity">
    <text evidence="1">Belongs to the Gfa family.</text>
</comment>
<accession>A0A2W5X6V6</accession>
<keyword evidence="3" id="KW-0862">Zinc</keyword>
<dbReference type="EMBL" id="QFQZ01000058">
    <property type="protein sequence ID" value="PZR32571.1"/>
    <property type="molecule type" value="Genomic_DNA"/>
</dbReference>
<dbReference type="Proteomes" id="UP000249393">
    <property type="component" value="Unassembled WGS sequence"/>
</dbReference>
<protein>
    <submittedName>
        <fullName evidence="5">Aldehyde-activating protein</fullName>
    </submittedName>
</protein>
<dbReference type="SUPFAM" id="SSF51316">
    <property type="entry name" value="Mss4-like"/>
    <property type="match status" value="1"/>
</dbReference>
<dbReference type="InterPro" id="IPR011057">
    <property type="entry name" value="Mss4-like_sf"/>
</dbReference>
<evidence type="ECO:0000259" key="4">
    <source>
        <dbReference type="PROSITE" id="PS51891"/>
    </source>
</evidence>
<dbReference type="PROSITE" id="PS51891">
    <property type="entry name" value="CENP_V_GFA"/>
    <property type="match status" value="1"/>
</dbReference>
<gene>
    <name evidence="5" type="ORF">DI526_16225</name>
</gene>
<organism evidence="5 6">
    <name type="scientific">Caulobacter segnis</name>
    <dbReference type="NCBI Taxonomy" id="88688"/>
    <lineage>
        <taxon>Bacteria</taxon>
        <taxon>Pseudomonadati</taxon>
        <taxon>Pseudomonadota</taxon>
        <taxon>Alphaproteobacteria</taxon>
        <taxon>Caulobacterales</taxon>
        <taxon>Caulobacteraceae</taxon>
        <taxon>Caulobacter</taxon>
    </lineage>
</organism>
<dbReference type="Gene3D" id="3.90.1590.10">
    <property type="entry name" value="glutathione-dependent formaldehyde- activating enzyme (gfa)"/>
    <property type="match status" value="1"/>
</dbReference>
<evidence type="ECO:0000313" key="6">
    <source>
        <dbReference type="Proteomes" id="UP000249393"/>
    </source>
</evidence>
<dbReference type="AlphaFoldDB" id="A0A2W5X6V6"/>
<keyword evidence="2" id="KW-0479">Metal-binding</keyword>
<evidence type="ECO:0000256" key="3">
    <source>
        <dbReference type="ARBA" id="ARBA00022833"/>
    </source>
</evidence>
<dbReference type="Pfam" id="PF04828">
    <property type="entry name" value="GFA"/>
    <property type="match status" value="1"/>
</dbReference>
<dbReference type="GO" id="GO:0046872">
    <property type="term" value="F:metal ion binding"/>
    <property type="evidence" value="ECO:0007669"/>
    <property type="project" value="UniProtKB-KW"/>
</dbReference>